<dbReference type="InterPro" id="IPR000873">
    <property type="entry name" value="AMP-dep_synth/lig_dom"/>
</dbReference>
<proteinExistence type="predicted"/>
<dbReference type="EMBL" id="JAVRFB010000094">
    <property type="protein sequence ID" value="MDT0406844.1"/>
    <property type="molecule type" value="Genomic_DNA"/>
</dbReference>
<sequence>MAYLIYTSGTTGVPKGVAITHHNVTELLESLDADVERAGVWTQWHSYAFDVSVFEIWGALLAGGRLVVVPEEVTRSAADLLALLVAEQVTVLSQTPSAFYALQAAEAQQPDLGRQLTLKTVVFAGEALEPQRLESWLENHPSGSPRLLNLYGTTETTVHASFREIVEADATSVVSPVGVPLTHLSFFVLD</sequence>
<protein>
    <submittedName>
        <fullName evidence="2">AMP-binding protein</fullName>
    </submittedName>
</protein>
<dbReference type="PANTHER" id="PTHR45527:SF14">
    <property type="entry name" value="PLIPASTATIN SYNTHASE SUBUNIT B"/>
    <property type="match status" value="1"/>
</dbReference>
<name>A0ABU2QU84_9ACTN</name>
<evidence type="ECO:0000313" key="2">
    <source>
        <dbReference type="EMBL" id="MDT0406844.1"/>
    </source>
</evidence>
<feature type="domain" description="AMP-dependent synthetase/ligase" evidence="1">
    <location>
        <begin position="1"/>
        <end position="190"/>
    </location>
</feature>
<accession>A0ABU2QU84</accession>
<dbReference type="Proteomes" id="UP001180503">
    <property type="component" value="Unassembled WGS sequence"/>
</dbReference>
<reference evidence="3" key="1">
    <citation type="submission" date="2023-07" db="EMBL/GenBank/DDBJ databases">
        <title>30 novel species of actinomycetes from the DSMZ collection.</title>
        <authorList>
            <person name="Nouioui I."/>
        </authorList>
    </citation>
    <scope>NUCLEOTIDE SEQUENCE [LARGE SCALE GENOMIC DNA]</scope>
    <source>
        <strain evidence="3">DSM 41635</strain>
    </source>
</reference>
<organism evidence="2 3">
    <name type="scientific">Streptomyces edwardsiae</name>
    <dbReference type="NCBI Taxonomy" id="3075527"/>
    <lineage>
        <taxon>Bacteria</taxon>
        <taxon>Bacillati</taxon>
        <taxon>Actinomycetota</taxon>
        <taxon>Actinomycetes</taxon>
        <taxon>Kitasatosporales</taxon>
        <taxon>Streptomycetaceae</taxon>
        <taxon>Streptomyces</taxon>
    </lineage>
</organism>
<dbReference type="PANTHER" id="PTHR45527">
    <property type="entry name" value="NONRIBOSOMAL PEPTIDE SYNTHETASE"/>
    <property type="match status" value="1"/>
</dbReference>
<dbReference type="Pfam" id="PF00501">
    <property type="entry name" value="AMP-binding"/>
    <property type="match status" value="1"/>
</dbReference>
<dbReference type="InterPro" id="IPR020845">
    <property type="entry name" value="AMP-binding_CS"/>
</dbReference>
<dbReference type="RefSeq" id="WP_311711583.1">
    <property type="nucleotide sequence ID" value="NZ_JAVRFB010000094.1"/>
</dbReference>
<comment type="caution">
    <text evidence="2">The sequence shown here is derived from an EMBL/GenBank/DDBJ whole genome shotgun (WGS) entry which is preliminary data.</text>
</comment>
<dbReference type="PROSITE" id="PS00455">
    <property type="entry name" value="AMP_BINDING"/>
    <property type="match status" value="1"/>
</dbReference>
<dbReference type="SUPFAM" id="SSF56801">
    <property type="entry name" value="Acetyl-CoA synthetase-like"/>
    <property type="match status" value="1"/>
</dbReference>
<feature type="non-terminal residue" evidence="2">
    <location>
        <position position="190"/>
    </location>
</feature>
<dbReference type="Gene3D" id="3.40.50.980">
    <property type="match status" value="2"/>
</dbReference>
<evidence type="ECO:0000313" key="3">
    <source>
        <dbReference type="Proteomes" id="UP001180503"/>
    </source>
</evidence>
<evidence type="ECO:0000259" key="1">
    <source>
        <dbReference type="Pfam" id="PF00501"/>
    </source>
</evidence>
<gene>
    <name evidence="2" type="ORF">RM528_33935</name>
</gene>